<proteinExistence type="predicted"/>
<accession>D8THN4</accession>
<dbReference type="GeneID" id="9624298"/>
<evidence type="ECO:0000256" key="1">
    <source>
        <dbReference type="SAM" id="MobiDB-lite"/>
    </source>
</evidence>
<dbReference type="RefSeq" id="XP_002945750.1">
    <property type="nucleotide sequence ID" value="XM_002945704.1"/>
</dbReference>
<dbReference type="EMBL" id="GL378323">
    <property type="protein sequence ID" value="EFJ52745.1"/>
    <property type="molecule type" value="Genomic_DNA"/>
</dbReference>
<sequence>MSESIVDQLADAANSAGQRIKETFGAEDTQGEGRSNMQMTSGGGDRDKDRTQTSASEDAHDLASAAEDKTNEVIDRAREGSPAGYIGIHMDDGACLRQLRLQRGHVNLESGHHPAFPDYHHELHHSQMSYGGLNQVASQHNAARLPTVAMGTLSRGVKECERKRAGQ</sequence>
<reference evidence="2 3" key="1">
    <citation type="journal article" date="2010" name="Science">
        <title>Genomic analysis of organismal complexity in the multicellular green alga Volvox carteri.</title>
        <authorList>
            <person name="Prochnik S.E."/>
            <person name="Umen J."/>
            <person name="Nedelcu A.M."/>
            <person name="Hallmann A."/>
            <person name="Miller S.M."/>
            <person name="Nishii I."/>
            <person name="Ferris P."/>
            <person name="Kuo A."/>
            <person name="Mitros T."/>
            <person name="Fritz-Laylin L.K."/>
            <person name="Hellsten U."/>
            <person name="Chapman J."/>
            <person name="Simakov O."/>
            <person name="Rensing S.A."/>
            <person name="Terry A."/>
            <person name="Pangilinan J."/>
            <person name="Kapitonov V."/>
            <person name="Jurka J."/>
            <person name="Salamov A."/>
            <person name="Shapiro H."/>
            <person name="Schmutz J."/>
            <person name="Grimwood J."/>
            <person name="Lindquist E."/>
            <person name="Lucas S."/>
            <person name="Grigoriev I.V."/>
            <person name="Schmitt R."/>
            <person name="Kirk D."/>
            <person name="Rokhsar D.S."/>
        </authorList>
    </citation>
    <scope>NUCLEOTIDE SEQUENCE [LARGE SCALE GENOMIC DNA]</scope>
    <source>
        <strain evidence="3">f. Nagariensis / Eve</strain>
    </source>
</reference>
<dbReference type="AlphaFoldDB" id="D8THN4"/>
<dbReference type="InParanoid" id="D8THN4"/>
<dbReference type="KEGG" id="vcn:VOLCADRAFT_102722"/>
<dbReference type="Proteomes" id="UP000001058">
    <property type="component" value="Unassembled WGS sequence"/>
</dbReference>
<feature type="compositionally biased region" description="Basic and acidic residues" evidence="1">
    <location>
        <begin position="44"/>
        <end position="73"/>
    </location>
</feature>
<feature type="region of interest" description="Disordered" evidence="1">
    <location>
        <begin position="1"/>
        <end position="73"/>
    </location>
</feature>
<evidence type="ECO:0000313" key="3">
    <source>
        <dbReference type="Proteomes" id="UP000001058"/>
    </source>
</evidence>
<name>D8THN4_VOLCA</name>
<dbReference type="OrthoDB" id="539162at2759"/>
<gene>
    <name evidence="2" type="ORF">VOLCADRAFT_102722</name>
</gene>
<protein>
    <submittedName>
        <fullName evidence="2">Uncharacterized protein</fullName>
    </submittedName>
</protein>
<evidence type="ECO:0000313" key="2">
    <source>
        <dbReference type="EMBL" id="EFJ52745.1"/>
    </source>
</evidence>
<organism evidence="3">
    <name type="scientific">Volvox carteri f. nagariensis</name>
    <dbReference type="NCBI Taxonomy" id="3068"/>
    <lineage>
        <taxon>Eukaryota</taxon>
        <taxon>Viridiplantae</taxon>
        <taxon>Chlorophyta</taxon>
        <taxon>core chlorophytes</taxon>
        <taxon>Chlorophyceae</taxon>
        <taxon>CS clade</taxon>
        <taxon>Chlamydomonadales</taxon>
        <taxon>Volvocaceae</taxon>
        <taxon>Volvox</taxon>
    </lineage>
</organism>
<keyword evidence="3" id="KW-1185">Reference proteome</keyword>